<sequence>MPIKSTAPIDTKLASLLPWSLRLSHFSLDRSLLLPSPPTPAVVTTNAAGCHLIHRRRIGSGSGAAVPQEDGSDAAWPKRVDPPPPGLGSGAGKGTVVVAAVLGGSGASSLPTGAVRRR</sequence>
<accession>A0A0E0ECJ9</accession>
<protein>
    <submittedName>
        <fullName evidence="2">Uncharacterized protein</fullName>
    </submittedName>
</protein>
<feature type="region of interest" description="Disordered" evidence="1">
    <location>
        <begin position="59"/>
        <end position="93"/>
    </location>
</feature>
<dbReference type="AlphaFoldDB" id="A0A0E0ECJ9"/>
<keyword evidence="3" id="KW-1185">Reference proteome</keyword>
<dbReference type="HOGENOM" id="CLU_2076846_0_0_1"/>
<evidence type="ECO:0000313" key="2">
    <source>
        <dbReference type="EnsemblPlants" id="OMERI07G14240.1"/>
    </source>
</evidence>
<organism evidence="2">
    <name type="scientific">Oryza meridionalis</name>
    <dbReference type="NCBI Taxonomy" id="40149"/>
    <lineage>
        <taxon>Eukaryota</taxon>
        <taxon>Viridiplantae</taxon>
        <taxon>Streptophyta</taxon>
        <taxon>Embryophyta</taxon>
        <taxon>Tracheophyta</taxon>
        <taxon>Spermatophyta</taxon>
        <taxon>Magnoliopsida</taxon>
        <taxon>Liliopsida</taxon>
        <taxon>Poales</taxon>
        <taxon>Poaceae</taxon>
        <taxon>BOP clade</taxon>
        <taxon>Oryzoideae</taxon>
        <taxon>Oryzeae</taxon>
        <taxon>Oryzinae</taxon>
        <taxon>Oryza</taxon>
    </lineage>
</organism>
<proteinExistence type="predicted"/>
<dbReference type="Gramene" id="OMERI07G14240.1">
    <property type="protein sequence ID" value="OMERI07G14240.1"/>
    <property type="gene ID" value="OMERI07G14240"/>
</dbReference>
<reference evidence="2" key="2">
    <citation type="submission" date="2018-05" db="EMBL/GenBank/DDBJ databases">
        <title>OmerRS3 (Oryza meridionalis Reference Sequence Version 3).</title>
        <authorList>
            <person name="Zhang J."/>
            <person name="Kudrna D."/>
            <person name="Lee S."/>
            <person name="Talag J."/>
            <person name="Welchert J."/>
            <person name="Wing R.A."/>
        </authorList>
    </citation>
    <scope>NUCLEOTIDE SEQUENCE [LARGE SCALE GENOMIC DNA]</scope>
    <source>
        <strain evidence="2">cv. OR44</strain>
    </source>
</reference>
<reference evidence="2" key="1">
    <citation type="submission" date="2015-04" db="UniProtKB">
        <authorList>
            <consortium name="EnsemblPlants"/>
        </authorList>
    </citation>
    <scope>IDENTIFICATION</scope>
</reference>
<dbReference type="Proteomes" id="UP000008021">
    <property type="component" value="Chromosome 7"/>
</dbReference>
<name>A0A0E0ECJ9_9ORYZ</name>
<evidence type="ECO:0000313" key="3">
    <source>
        <dbReference type="Proteomes" id="UP000008021"/>
    </source>
</evidence>
<evidence type="ECO:0000256" key="1">
    <source>
        <dbReference type="SAM" id="MobiDB-lite"/>
    </source>
</evidence>
<dbReference type="EnsemblPlants" id="OMERI07G14240.1">
    <property type="protein sequence ID" value="OMERI07G14240.1"/>
    <property type="gene ID" value="OMERI07G14240"/>
</dbReference>